<feature type="domain" description="Essential protein Yae1 N-terminal" evidence="3">
    <location>
        <begin position="21"/>
        <end position="59"/>
    </location>
</feature>
<organism evidence="4 5">
    <name type="scientific">Athelia psychrophila</name>
    <dbReference type="NCBI Taxonomy" id="1759441"/>
    <lineage>
        <taxon>Eukaryota</taxon>
        <taxon>Fungi</taxon>
        <taxon>Dikarya</taxon>
        <taxon>Basidiomycota</taxon>
        <taxon>Agaricomycotina</taxon>
        <taxon>Agaricomycetes</taxon>
        <taxon>Agaricomycetidae</taxon>
        <taxon>Atheliales</taxon>
        <taxon>Atheliaceae</taxon>
        <taxon>Athelia</taxon>
    </lineage>
</organism>
<reference evidence="4 5" key="1">
    <citation type="journal article" date="2016" name="Mol. Biol. Evol.">
        <title>Comparative Genomics of Early-Diverging Mushroom-Forming Fungi Provides Insights into the Origins of Lignocellulose Decay Capabilities.</title>
        <authorList>
            <person name="Nagy L.G."/>
            <person name="Riley R."/>
            <person name="Tritt A."/>
            <person name="Adam C."/>
            <person name="Daum C."/>
            <person name="Floudas D."/>
            <person name="Sun H."/>
            <person name="Yadav J.S."/>
            <person name="Pangilinan J."/>
            <person name="Larsson K.H."/>
            <person name="Matsuura K."/>
            <person name="Barry K."/>
            <person name="Labutti K."/>
            <person name="Kuo R."/>
            <person name="Ohm R.A."/>
            <person name="Bhattacharya S.S."/>
            <person name="Shirouzu T."/>
            <person name="Yoshinaga Y."/>
            <person name="Martin F.M."/>
            <person name="Grigoriev I.V."/>
            <person name="Hibbett D.S."/>
        </authorList>
    </citation>
    <scope>NUCLEOTIDE SEQUENCE [LARGE SCALE GENOMIC DNA]</scope>
    <source>
        <strain evidence="4 5">CBS 109695</strain>
    </source>
</reference>
<dbReference type="InterPro" id="IPR052436">
    <property type="entry name" value="LTO1_adapter"/>
</dbReference>
<dbReference type="AlphaFoldDB" id="A0A165YZJ6"/>
<dbReference type="EMBL" id="KV417686">
    <property type="protein sequence ID" value="KZP10082.1"/>
    <property type="molecule type" value="Genomic_DNA"/>
</dbReference>
<dbReference type="InterPro" id="IPR019191">
    <property type="entry name" value="Essential_protein_Yae1_N"/>
</dbReference>
<dbReference type="PANTHER" id="PTHR28532:SF1">
    <property type="entry name" value="ORAL CANCER OVEREXPRESSED 1"/>
    <property type="match status" value="1"/>
</dbReference>
<dbReference type="PANTHER" id="PTHR28532">
    <property type="entry name" value="GEO13458P1"/>
    <property type="match status" value="1"/>
</dbReference>
<evidence type="ECO:0000256" key="2">
    <source>
        <dbReference type="SAM" id="MobiDB-lite"/>
    </source>
</evidence>
<protein>
    <submittedName>
        <fullName evidence="4">DUF1715-domain-containing protein</fullName>
    </submittedName>
</protein>
<proteinExistence type="inferred from homology"/>
<keyword evidence="5" id="KW-1185">Reference proteome</keyword>
<evidence type="ECO:0000313" key="5">
    <source>
        <dbReference type="Proteomes" id="UP000076532"/>
    </source>
</evidence>
<evidence type="ECO:0000256" key="1">
    <source>
        <dbReference type="ARBA" id="ARBA00038090"/>
    </source>
</evidence>
<feature type="region of interest" description="Disordered" evidence="2">
    <location>
        <begin position="133"/>
        <end position="180"/>
    </location>
</feature>
<accession>A0A165YZJ6</accession>
<comment type="similarity">
    <text evidence="1">Belongs to the LTO1 family.</text>
</comment>
<evidence type="ECO:0000259" key="3">
    <source>
        <dbReference type="Pfam" id="PF09811"/>
    </source>
</evidence>
<gene>
    <name evidence="4" type="ORF">FIBSPDRAFT_872938</name>
</gene>
<dbReference type="Proteomes" id="UP000076532">
    <property type="component" value="Unassembled WGS sequence"/>
</dbReference>
<dbReference type="Pfam" id="PF09811">
    <property type="entry name" value="Yae1_N"/>
    <property type="match status" value="1"/>
</dbReference>
<name>A0A165YZJ6_9AGAM</name>
<sequence>MADEFDLESLVHLEQTFYDTGHEDGFAHGRIHGLIEGRALGREKGFEMWEELGFYQGFARMWQAIYTKQGRQDERAAHHSKHLLDLIAQFPRVNPSPSDPAFAALDIPKLFRQIRSRYKALCSTLGVRPSLRAAAAAETSPPPPAVKDDAQPEEDGAMEVGSVWKLESQPKKPLGPNLDF</sequence>
<dbReference type="OrthoDB" id="48036at2759"/>
<evidence type="ECO:0000313" key="4">
    <source>
        <dbReference type="EMBL" id="KZP10082.1"/>
    </source>
</evidence>
<dbReference type="STRING" id="436010.A0A165YZJ6"/>